<sequence>MMSRKGKPQMPSVGGMAMPSSMQQMPQAPPPPKDGIPVFYLYCRSGVGKPWYPVSAMKGDGQSKGLINAWLNSPFGKQVFKDRLDQGMARSIFDSERRLADMACEQYRQLKDFKARLQWGFKILDADVMAKEASGEIEKQKIIPVSKSMLTQGGLLDRAKDALAKVAGGSSQPSASEK</sequence>
<dbReference type="Proteomes" id="UP000037460">
    <property type="component" value="Unassembled WGS sequence"/>
</dbReference>
<proteinExistence type="predicted"/>
<protein>
    <submittedName>
        <fullName evidence="2">Uncharacterized protein</fullName>
    </submittedName>
</protein>
<dbReference type="PANTHER" id="PTHR48191:SF2">
    <property type="entry name" value="PROTEIN HHL1, CHLOROPLASTIC"/>
    <property type="match status" value="1"/>
</dbReference>
<accession>A0A0M0K5N4</accession>
<comment type="caution">
    <text evidence="2">The sequence shown here is derived from an EMBL/GenBank/DDBJ whole genome shotgun (WGS) entry which is preliminary data.</text>
</comment>
<keyword evidence="3" id="KW-1185">Reference proteome</keyword>
<dbReference type="OrthoDB" id="5077at2759"/>
<reference evidence="3" key="1">
    <citation type="journal article" date="2015" name="PLoS Genet.">
        <title>Genome Sequence and Transcriptome Analyses of Chrysochromulina tobin: Metabolic Tools for Enhanced Algal Fitness in the Prominent Order Prymnesiales (Haptophyceae).</title>
        <authorList>
            <person name="Hovde B.T."/>
            <person name="Deodato C.R."/>
            <person name="Hunsperger H.M."/>
            <person name="Ryken S.A."/>
            <person name="Yost W."/>
            <person name="Jha R.K."/>
            <person name="Patterson J."/>
            <person name="Monnat R.J. Jr."/>
            <person name="Barlow S.B."/>
            <person name="Starkenburg S.R."/>
            <person name="Cattolico R.A."/>
        </authorList>
    </citation>
    <scope>NUCLEOTIDE SEQUENCE</scope>
    <source>
        <strain evidence="3">CCMP291</strain>
    </source>
</reference>
<name>A0A0M0K5N4_9EUKA</name>
<dbReference type="PANTHER" id="PTHR48191">
    <property type="entry name" value="PROTEIN HHL1 CHLOROPLASTIC"/>
    <property type="match status" value="1"/>
</dbReference>
<feature type="compositionally biased region" description="Low complexity" evidence="1">
    <location>
        <begin position="16"/>
        <end position="26"/>
    </location>
</feature>
<dbReference type="AlphaFoldDB" id="A0A0M0K5N4"/>
<evidence type="ECO:0000313" key="3">
    <source>
        <dbReference type="Proteomes" id="UP000037460"/>
    </source>
</evidence>
<dbReference type="InterPro" id="IPR045388">
    <property type="entry name" value="HHL1-like"/>
</dbReference>
<evidence type="ECO:0000313" key="2">
    <source>
        <dbReference type="EMBL" id="KOO34171.1"/>
    </source>
</evidence>
<gene>
    <name evidence="2" type="ORF">Ctob_009983</name>
</gene>
<dbReference type="EMBL" id="JWZX01001307">
    <property type="protein sequence ID" value="KOO34171.1"/>
    <property type="molecule type" value="Genomic_DNA"/>
</dbReference>
<evidence type="ECO:0000256" key="1">
    <source>
        <dbReference type="SAM" id="MobiDB-lite"/>
    </source>
</evidence>
<organism evidence="2 3">
    <name type="scientific">Chrysochromulina tobinii</name>
    <dbReference type="NCBI Taxonomy" id="1460289"/>
    <lineage>
        <taxon>Eukaryota</taxon>
        <taxon>Haptista</taxon>
        <taxon>Haptophyta</taxon>
        <taxon>Prymnesiophyceae</taxon>
        <taxon>Prymnesiales</taxon>
        <taxon>Chrysochromulinaceae</taxon>
        <taxon>Chrysochromulina</taxon>
    </lineage>
</organism>
<dbReference type="Pfam" id="PF20133">
    <property type="entry name" value="HHL1-like"/>
    <property type="match status" value="1"/>
</dbReference>
<feature type="region of interest" description="Disordered" evidence="1">
    <location>
        <begin position="1"/>
        <end position="30"/>
    </location>
</feature>